<dbReference type="InterPro" id="IPR003689">
    <property type="entry name" value="ZIP"/>
</dbReference>
<feature type="region of interest" description="Disordered" evidence="5">
    <location>
        <begin position="1"/>
        <end position="29"/>
    </location>
</feature>
<dbReference type="GeneID" id="89921540"/>
<dbReference type="Proteomes" id="UP001337655">
    <property type="component" value="Unassembled WGS sequence"/>
</dbReference>
<dbReference type="PANTHER" id="PTHR11040:SF60">
    <property type="entry name" value="FAMILY ZINC TRANSPORTER, PUTATIVE (AFU_ORTHOLOGUE AFUA_8G04010)-RELATED"/>
    <property type="match status" value="1"/>
</dbReference>
<dbReference type="RefSeq" id="XP_064663690.1">
    <property type="nucleotide sequence ID" value="XM_064797456.1"/>
</dbReference>
<sequence length="368" mass="39003">MLPPSTPDHLKSLAPRATQPPKCSSPPTTTSYNTPLHILALFLILLCGTTACLLPTLTRPHPRLSISRHALFISRHFGTGVLIALAFCHLLPTAFENLWNECLPHVWREGYAAMPGCIAMVGALAVAGVEMGFELRGVRCACAVEGVGGGDDESGRQMKQTTQVCATGNERAADLICPCETSDDRGSQSDSVEAQSDTLTAQQADQRRILQCLLLEAGILFHSVFIGLSISLSTGTTFIALMVAIAIHQIFEGRGLGARIAGIERFSVRSVKPWGMAFAYGLTCPLGQAIGLGLRKTYDPEGTTALLVVGVANAISAGMILYAGLVQLLGEDLLSEKSYATLSTRSRLEAVAALVFGCGIMAAMATWA</sequence>
<evidence type="ECO:0008006" key="9">
    <source>
        <dbReference type="Google" id="ProtNLM"/>
    </source>
</evidence>
<feature type="transmembrane region" description="Helical" evidence="6">
    <location>
        <begin position="36"/>
        <end position="58"/>
    </location>
</feature>
<keyword evidence="8" id="KW-1185">Reference proteome</keyword>
<dbReference type="GO" id="GO:0005886">
    <property type="term" value="C:plasma membrane"/>
    <property type="evidence" value="ECO:0007669"/>
    <property type="project" value="TreeGrafter"/>
</dbReference>
<comment type="caution">
    <text evidence="7">The sequence shown here is derived from an EMBL/GenBank/DDBJ whole genome shotgun (WGS) entry which is preliminary data.</text>
</comment>
<feature type="transmembrane region" description="Helical" evidence="6">
    <location>
        <begin position="306"/>
        <end position="329"/>
    </location>
</feature>
<evidence type="ECO:0000256" key="1">
    <source>
        <dbReference type="ARBA" id="ARBA00004141"/>
    </source>
</evidence>
<evidence type="ECO:0000256" key="2">
    <source>
        <dbReference type="ARBA" id="ARBA00022692"/>
    </source>
</evidence>
<organism evidence="7 8">
    <name type="scientific">Saxophila tyrrhenica</name>
    <dbReference type="NCBI Taxonomy" id="1690608"/>
    <lineage>
        <taxon>Eukaryota</taxon>
        <taxon>Fungi</taxon>
        <taxon>Dikarya</taxon>
        <taxon>Ascomycota</taxon>
        <taxon>Pezizomycotina</taxon>
        <taxon>Dothideomycetes</taxon>
        <taxon>Dothideomycetidae</taxon>
        <taxon>Mycosphaerellales</taxon>
        <taxon>Extremaceae</taxon>
        <taxon>Saxophila</taxon>
    </lineage>
</organism>
<keyword evidence="3 6" id="KW-1133">Transmembrane helix</keyword>
<dbReference type="GO" id="GO:0005385">
    <property type="term" value="F:zinc ion transmembrane transporter activity"/>
    <property type="evidence" value="ECO:0007669"/>
    <property type="project" value="TreeGrafter"/>
</dbReference>
<protein>
    <recommendedName>
        <fullName evidence="9">Zinc/iron permease</fullName>
    </recommendedName>
</protein>
<feature type="transmembrane region" description="Helical" evidence="6">
    <location>
        <begin position="70"/>
        <end position="92"/>
    </location>
</feature>
<evidence type="ECO:0000313" key="7">
    <source>
        <dbReference type="EMBL" id="KAK5175052.1"/>
    </source>
</evidence>
<feature type="transmembrane region" description="Helical" evidence="6">
    <location>
        <begin position="112"/>
        <end position="129"/>
    </location>
</feature>
<proteinExistence type="predicted"/>
<feature type="transmembrane region" description="Helical" evidence="6">
    <location>
        <begin position="277"/>
        <end position="294"/>
    </location>
</feature>
<dbReference type="PANTHER" id="PTHR11040">
    <property type="entry name" value="ZINC/IRON TRANSPORTER"/>
    <property type="match status" value="1"/>
</dbReference>
<dbReference type="Pfam" id="PF02535">
    <property type="entry name" value="Zip"/>
    <property type="match status" value="1"/>
</dbReference>
<evidence type="ECO:0000256" key="6">
    <source>
        <dbReference type="SAM" id="Phobius"/>
    </source>
</evidence>
<evidence type="ECO:0000256" key="5">
    <source>
        <dbReference type="SAM" id="MobiDB-lite"/>
    </source>
</evidence>
<feature type="compositionally biased region" description="Low complexity" evidence="5">
    <location>
        <begin position="19"/>
        <end position="29"/>
    </location>
</feature>
<feature type="transmembrane region" description="Helical" evidence="6">
    <location>
        <begin position="350"/>
        <end position="367"/>
    </location>
</feature>
<evidence type="ECO:0000256" key="4">
    <source>
        <dbReference type="ARBA" id="ARBA00023136"/>
    </source>
</evidence>
<keyword evidence="2 6" id="KW-0812">Transmembrane</keyword>
<dbReference type="EMBL" id="JAVRRT010000001">
    <property type="protein sequence ID" value="KAK5175052.1"/>
    <property type="molecule type" value="Genomic_DNA"/>
</dbReference>
<keyword evidence="4 6" id="KW-0472">Membrane</keyword>
<gene>
    <name evidence="7" type="ORF">LTR77_000189</name>
</gene>
<reference evidence="7 8" key="1">
    <citation type="submission" date="2023-08" db="EMBL/GenBank/DDBJ databases">
        <title>Black Yeasts Isolated from many extreme environments.</title>
        <authorList>
            <person name="Coleine C."/>
            <person name="Stajich J.E."/>
            <person name="Selbmann L."/>
        </authorList>
    </citation>
    <scope>NUCLEOTIDE SEQUENCE [LARGE SCALE GENOMIC DNA]</scope>
    <source>
        <strain evidence="7 8">CCFEE 5935</strain>
    </source>
</reference>
<name>A0AAV9PMJ0_9PEZI</name>
<dbReference type="AlphaFoldDB" id="A0AAV9PMJ0"/>
<comment type="subcellular location">
    <subcellularLocation>
        <location evidence="1">Membrane</location>
        <topology evidence="1">Multi-pass membrane protein</topology>
    </subcellularLocation>
</comment>
<evidence type="ECO:0000256" key="3">
    <source>
        <dbReference type="ARBA" id="ARBA00022989"/>
    </source>
</evidence>
<evidence type="ECO:0000313" key="8">
    <source>
        <dbReference type="Proteomes" id="UP001337655"/>
    </source>
</evidence>
<accession>A0AAV9PMJ0</accession>